<proteinExistence type="predicted"/>
<name>A0A077X2X6_9FUNG</name>
<feature type="chain" id="PRO_5001726943" description="Ricin B lectin domain-containing protein" evidence="1">
    <location>
        <begin position="26"/>
        <end position="214"/>
    </location>
</feature>
<dbReference type="EMBL" id="LK023379">
    <property type="protein sequence ID" value="CDS13392.1"/>
    <property type="molecule type" value="Genomic_DNA"/>
</dbReference>
<evidence type="ECO:0000313" key="2">
    <source>
        <dbReference type="EMBL" id="CDS13392.1"/>
    </source>
</evidence>
<dbReference type="OrthoDB" id="2203282at2759"/>
<organism evidence="2">
    <name type="scientific">Lichtheimia ramosa</name>
    <dbReference type="NCBI Taxonomy" id="688394"/>
    <lineage>
        <taxon>Eukaryota</taxon>
        <taxon>Fungi</taxon>
        <taxon>Fungi incertae sedis</taxon>
        <taxon>Mucoromycota</taxon>
        <taxon>Mucoromycotina</taxon>
        <taxon>Mucoromycetes</taxon>
        <taxon>Mucorales</taxon>
        <taxon>Lichtheimiaceae</taxon>
        <taxon>Lichtheimia</taxon>
    </lineage>
</organism>
<dbReference type="AlphaFoldDB" id="A0A077X2X6"/>
<feature type="signal peptide" evidence="1">
    <location>
        <begin position="1"/>
        <end position="25"/>
    </location>
</feature>
<evidence type="ECO:0000256" key="1">
    <source>
        <dbReference type="SAM" id="SignalP"/>
    </source>
</evidence>
<gene>
    <name evidence="2" type="ORF">LRAMOSA05570</name>
</gene>
<keyword evidence="1" id="KW-0732">Signal</keyword>
<accession>A0A077X2X6</accession>
<protein>
    <recommendedName>
        <fullName evidence="3">Ricin B lectin domain-containing protein</fullName>
    </recommendedName>
</protein>
<sequence>MPCHSFSICYYLVLLVACLVALTHAQGVSDTGKEDGNAIYDAAKTFSPGNYVFKSATSKQYLSFISEGNLVTPKSSHHPRVWEIREHKKDDKLTKYWSARGQNKAGNEKCISTRWTVGDGNGGYPDAAVLWQCETDTKKHDTGGYDPIVTEKQLWVAVPDPKHKDYFKIISASHLFDMTPTCIDTKTISGGTKLTKCKVDTDKKSLLWKITKVD</sequence>
<reference evidence="2" key="1">
    <citation type="journal article" date="2014" name="Genome Announc.">
        <title>De novo whole-genome sequence and genome annotation of Lichtheimia ramosa.</title>
        <authorList>
            <person name="Linde J."/>
            <person name="Schwartze V."/>
            <person name="Binder U."/>
            <person name="Lass-Florl C."/>
            <person name="Voigt K."/>
            <person name="Horn F."/>
        </authorList>
    </citation>
    <scope>NUCLEOTIDE SEQUENCE</scope>
    <source>
        <strain evidence="2">JMRC FSU:6197</strain>
    </source>
</reference>
<evidence type="ECO:0008006" key="3">
    <source>
        <dbReference type="Google" id="ProtNLM"/>
    </source>
</evidence>